<protein>
    <submittedName>
        <fullName evidence="1">Uncharacterized protein</fullName>
    </submittedName>
</protein>
<reference evidence="1 2" key="1">
    <citation type="journal article" date="2017" name="Gigascience">
        <title>Draft genome of the honey bee ectoparasitic mite, Tropilaelaps mercedesae, is shaped by the parasitic life history.</title>
        <authorList>
            <person name="Dong X."/>
            <person name="Armstrong S.D."/>
            <person name="Xia D."/>
            <person name="Makepeace B.L."/>
            <person name="Darby A.C."/>
            <person name="Kadowaki T."/>
        </authorList>
    </citation>
    <scope>NUCLEOTIDE SEQUENCE [LARGE SCALE GENOMIC DNA]</scope>
    <source>
        <strain evidence="1">Wuxi-XJTLU</strain>
    </source>
</reference>
<comment type="caution">
    <text evidence="1">The sequence shown here is derived from an EMBL/GenBank/DDBJ whole genome shotgun (WGS) entry which is preliminary data.</text>
</comment>
<sequence length="84" mass="9858">MNLPANKGQERWLDLERHRQARHCIKGCIMERQVIRLGKRHSSLCISRTGINNGEKYNLFLEFKCTEEACRTILNGNLSFMIEH</sequence>
<gene>
    <name evidence="1" type="ORF">BIW11_08545</name>
</gene>
<organism evidence="1 2">
    <name type="scientific">Tropilaelaps mercedesae</name>
    <dbReference type="NCBI Taxonomy" id="418985"/>
    <lineage>
        <taxon>Eukaryota</taxon>
        <taxon>Metazoa</taxon>
        <taxon>Ecdysozoa</taxon>
        <taxon>Arthropoda</taxon>
        <taxon>Chelicerata</taxon>
        <taxon>Arachnida</taxon>
        <taxon>Acari</taxon>
        <taxon>Parasitiformes</taxon>
        <taxon>Mesostigmata</taxon>
        <taxon>Gamasina</taxon>
        <taxon>Dermanyssoidea</taxon>
        <taxon>Laelapidae</taxon>
        <taxon>Tropilaelaps</taxon>
    </lineage>
</organism>
<evidence type="ECO:0000313" key="1">
    <source>
        <dbReference type="EMBL" id="OQR75249.1"/>
    </source>
</evidence>
<dbReference type="EMBL" id="MNPL01006638">
    <property type="protein sequence ID" value="OQR75249.1"/>
    <property type="molecule type" value="Genomic_DNA"/>
</dbReference>
<feature type="non-terminal residue" evidence="1">
    <location>
        <position position="84"/>
    </location>
</feature>
<name>A0A1V9XP07_9ACAR</name>
<keyword evidence="2" id="KW-1185">Reference proteome</keyword>
<dbReference type="InParanoid" id="A0A1V9XP07"/>
<proteinExistence type="predicted"/>
<evidence type="ECO:0000313" key="2">
    <source>
        <dbReference type="Proteomes" id="UP000192247"/>
    </source>
</evidence>
<accession>A0A1V9XP07</accession>
<dbReference type="AlphaFoldDB" id="A0A1V9XP07"/>
<dbReference type="Proteomes" id="UP000192247">
    <property type="component" value="Unassembled WGS sequence"/>
</dbReference>